<evidence type="ECO:0000313" key="1">
    <source>
        <dbReference type="EMBL" id="MEU8134849.1"/>
    </source>
</evidence>
<name>A0ABV3DGG5_9ACTN</name>
<reference evidence="1 2" key="1">
    <citation type="submission" date="2024-06" db="EMBL/GenBank/DDBJ databases">
        <title>The Natural Products Discovery Center: Release of the First 8490 Sequenced Strains for Exploring Actinobacteria Biosynthetic Diversity.</title>
        <authorList>
            <person name="Kalkreuter E."/>
            <person name="Kautsar S.A."/>
            <person name="Yang D."/>
            <person name="Bader C.D."/>
            <person name="Teijaro C.N."/>
            <person name="Fluegel L."/>
            <person name="Davis C.M."/>
            <person name="Simpson J.R."/>
            <person name="Lauterbach L."/>
            <person name="Steele A.D."/>
            <person name="Gui C."/>
            <person name="Meng S."/>
            <person name="Li G."/>
            <person name="Viehrig K."/>
            <person name="Ye F."/>
            <person name="Su P."/>
            <person name="Kiefer A.F."/>
            <person name="Nichols A."/>
            <person name="Cepeda A.J."/>
            <person name="Yan W."/>
            <person name="Fan B."/>
            <person name="Jiang Y."/>
            <person name="Adhikari A."/>
            <person name="Zheng C.-J."/>
            <person name="Schuster L."/>
            <person name="Cowan T.M."/>
            <person name="Smanski M.J."/>
            <person name="Chevrette M.G."/>
            <person name="De Carvalho L.P.S."/>
            <person name="Shen B."/>
        </authorList>
    </citation>
    <scope>NUCLEOTIDE SEQUENCE [LARGE SCALE GENOMIC DNA]</scope>
    <source>
        <strain evidence="1 2">NPDC048946</strain>
    </source>
</reference>
<evidence type="ECO:0000313" key="2">
    <source>
        <dbReference type="Proteomes" id="UP001551482"/>
    </source>
</evidence>
<organism evidence="1 2">
    <name type="scientific">Streptodolium elevatio</name>
    <dbReference type="NCBI Taxonomy" id="3157996"/>
    <lineage>
        <taxon>Bacteria</taxon>
        <taxon>Bacillati</taxon>
        <taxon>Actinomycetota</taxon>
        <taxon>Actinomycetes</taxon>
        <taxon>Kitasatosporales</taxon>
        <taxon>Streptomycetaceae</taxon>
        <taxon>Streptodolium</taxon>
    </lineage>
</organism>
<keyword evidence="2" id="KW-1185">Reference proteome</keyword>
<sequence>MAAPVWKPDPEKHDFPAAEDFLDLLFTPDAVANIVHRLQHGKTVVKKAKDVLRASRLPLLAEDNLHVAHNIDKVSAGRMLSPVLLVRGQPLLIADGYHRVCAIYYLSEDLDVPCRLA</sequence>
<proteinExistence type="predicted"/>
<dbReference type="EMBL" id="JBEZFP010000032">
    <property type="protein sequence ID" value="MEU8134849.1"/>
    <property type="molecule type" value="Genomic_DNA"/>
</dbReference>
<protein>
    <recommendedName>
        <fullName evidence="3">ParB/Sulfiredoxin domain-containing protein</fullName>
    </recommendedName>
</protein>
<gene>
    <name evidence="1" type="ORF">AB0C36_15190</name>
</gene>
<dbReference type="Proteomes" id="UP001551482">
    <property type="component" value="Unassembled WGS sequence"/>
</dbReference>
<accession>A0ABV3DGG5</accession>
<dbReference type="RefSeq" id="WP_358353851.1">
    <property type="nucleotide sequence ID" value="NZ_JBEZFP010000032.1"/>
</dbReference>
<comment type="caution">
    <text evidence="1">The sequence shown here is derived from an EMBL/GenBank/DDBJ whole genome shotgun (WGS) entry which is preliminary data.</text>
</comment>
<evidence type="ECO:0008006" key="3">
    <source>
        <dbReference type="Google" id="ProtNLM"/>
    </source>
</evidence>